<reference evidence="8 9" key="1">
    <citation type="submission" date="2021-06" db="EMBL/GenBank/DDBJ databases">
        <title>Caerostris extrusa draft genome.</title>
        <authorList>
            <person name="Kono N."/>
            <person name="Arakawa K."/>
        </authorList>
    </citation>
    <scope>NUCLEOTIDE SEQUENCE [LARGE SCALE GENOMIC DNA]</scope>
</reference>
<dbReference type="Gene3D" id="1.25.10.10">
    <property type="entry name" value="Leucine-rich Repeat Variant"/>
    <property type="match status" value="1"/>
</dbReference>
<dbReference type="PANTHER" id="PTHR12609">
    <property type="entry name" value="MICROTUBULE ASSOCIATED PROTEIN XMAP215"/>
    <property type="match status" value="1"/>
</dbReference>
<evidence type="ECO:0000256" key="5">
    <source>
        <dbReference type="ARBA" id="ARBA00025722"/>
    </source>
</evidence>
<dbReference type="GO" id="GO:0007051">
    <property type="term" value="P:spindle organization"/>
    <property type="evidence" value="ECO:0007669"/>
    <property type="project" value="InterPro"/>
</dbReference>
<dbReference type="SUPFAM" id="SSF48371">
    <property type="entry name" value="ARM repeat"/>
    <property type="match status" value="1"/>
</dbReference>
<keyword evidence="4" id="KW-0206">Cytoskeleton</keyword>
<keyword evidence="3" id="KW-0677">Repeat</keyword>
<feature type="repeat" description="HEAT" evidence="6">
    <location>
        <begin position="169"/>
        <end position="188"/>
    </location>
</feature>
<evidence type="ECO:0000256" key="4">
    <source>
        <dbReference type="ARBA" id="ARBA00023212"/>
    </source>
</evidence>
<dbReference type="SMART" id="SM01349">
    <property type="entry name" value="TOG"/>
    <property type="match status" value="1"/>
</dbReference>
<dbReference type="InterPro" id="IPR016024">
    <property type="entry name" value="ARM-type_fold"/>
</dbReference>
<evidence type="ECO:0000256" key="3">
    <source>
        <dbReference type="ARBA" id="ARBA00022737"/>
    </source>
</evidence>
<evidence type="ECO:0000313" key="9">
    <source>
        <dbReference type="Proteomes" id="UP001054945"/>
    </source>
</evidence>
<evidence type="ECO:0000256" key="2">
    <source>
        <dbReference type="ARBA" id="ARBA00022490"/>
    </source>
</evidence>
<comment type="subcellular location">
    <subcellularLocation>
        <location evidence="1">Cytoplasm</location>
        <location evidence="1">Cytoskeleton</location>
    </subcellularLocation>
</comment>
<dbReference type="InterPro" id="IPR034085">
    <property type="entry name" value="TOG"/>
</dbReference>
<accession>A0AAV4UU41</accession>
<proteinExistence type="inferred from homology"/>
<dbReference type="InterPro" id="IPR024395">
    <property type="entry name" value="CLASP_N_dom"/>
</dbReference>
<dbReference type="GO" id="GO:0046785">
    <property type="term" value="P:microtubule polymerization"/>
    <property type="evidence" value="ECO:0007669"/>
    <property type="project" value="InterPro"/>
</dbReference>
<comment type="caution">
    <text evidence="8">The sequence shown here is derived from an EMBL/GenBank/DDBJ whole genome shotgun (WGS) entry which is preliminary data.</text>
</comment>
<dbReference type="AlphaFoldDB" id="A0AAV4UU41"/>
<dbReference type="InterPro" id="IPR045110">
    <property type="entry name" value="XMAP215"/>
</dbReference>
<dbReference type="GO" id="GO:0030951">
    <property type="term" value="P:establishment or maintenance of microtubule cytoskeleton polarity"/>
    <property type="evidence" value="ECO:0007669"/>
    <property type="project" value="InterPro"/>
</dbReference>
<evidence type="ECO:0000313" key="8">
    <source>
        <dbReference type="EMBL" id="GIY61299.1"/>
    </source>
</evidence>
<dbReference type="Proteomes" id="UP001054945">
    <property type="component" value="Unassembled WGS sequence"/>
</dbReference>
<dbReference type="EMBL" id="BPLR01013450">
    <property type="protein sequence ID" value="GIY61299.1"/>
    <property type="molecule type" value="Genomic_DNA"/>
</dbReference>
<feature type="domain" description="TOG" evidence="7">
    <location>
        <begin position="1"/>
        <end position="188"/>
    </location>
</feature>
<dbReference type="GO" id="GO:0051010">
    <property type="term" value="F:microtubule plus-end binding"/>
    <property type="evidence" value="ECO:0007669"/>
    <property type="project" value="InterPro"/>
</dbReference>
<evidence type="ECO:0000259" key="7">
    <source>
        <dbReference type="SMART" id="SM01349"/>
    </source>
</evidence>
<dbReference type="PROSITE" id="PS50077">
    <property type="entry name" value="HEAT_REPEAT"/>
    <property type="match status" value="1"/>
</dbReference>
<dbReference type="GO" id="GO:0061863">
    <property type="term" value="F:microtubule plus end polymerase"/>
    <property type="evidence" value="ECO:0007669"/>
    <property type="project" value="InterPro"/>
</dbReference>
<keyword evidence="9" id="KW-1185">Reference proteome</keyword>
<dbReference type="GO" id="GO:0005856">
    <property type="term" value="C:cytoskeleton"/>
    <property type="evidence" value="ECO:0007669"/>
    <property type="project" value="UniProtKB-SubCell"/>
</dbReference>
<comment type="similarity">
    <text evidence="5">Belongs to the TOG/XMAP215 family.</text>
</comment>
<keyword evidence="2" id="KW-0963">Cytoplasm</keyword>
<name>A0AAV4UU41_CAEEX</name>
<gene>
    <name evidence="8" type="primary">ckap5-a</name>
    <name evidence="8" type="ORF">CEXT_454041</name>
</gene>
<dbReference type="InterPro" id="IPR011989">
    <property type="entry name" value="ARM-like"/>
</dbReference>
<organism evidence="8 9">
    <name type="scientific">Caerostris extrusa</name>
    <name type="common">Bark spider</name>
    <name type="synonym">Caerostris bankana</name>
    <dbReference type="NCBI Taxonomy" id="172846"/>
    <lineage>
        <taxon>Eukaryota</taxon>
        <taxon>Metazoa</taxon>
        <taxon>Ecdysozoa</taxon>
        <taxon>Arthropoda</taxon>
        <taxon>Chelicerata</taxon>
        <taxon>Arachnida</taxon>
        <taxon>Araneae</taxon>
        <taxon>Araneomorphae</taxon>
        <taxon>Entelegynae</taxon>
        <taxon>Araneoidea</taxon>
        <taxon>Araneidae</taxon>
        <taxon>Caerostris</taxon>
    </lineage>
</organism>
<evidence type="ECO:0000256" key="1">
    <source>
        <dbReference type="ARBA" id="ARBA00004245"/>
    </source>
</evidence>
<dbReference type="Pfam" id="PF12348">
    <property type="entry name" value="CLASP_N"/>
    <property type="match status" value="1"/>
</dbReference>
<dbReference type="InterPro" id="IPR021133">
    <property type="entry name" value="HEAT_type_2"/>
</dbReference>
<evidence type="ECO:0000256" key="6">
    <source>
        <dbReference type="PROSITE-ProRule" id="PRU00103"/>
    </source>
</evidence>
<sequence>MPQVDISSQITSQLLSDLSDKDWHLRSDALQKISSIISDAKFVAPNLGELPIALKPRLADTNKKLALQALTICQMLGTSLGSQCSKQIRNFAPGILSCLGDNKANVRTSAVQCLNSWMDNCPLANLFEGEVIYDVMRTDNPFLRIELFAWLTEKLPTVASLPAAELNLCLPILLSCLEDRNPDVRKSI</sequence>
<protein>
    <submittedName>
        <fullName evidence="8">Cytoskeleton-associated protein 5-A</fullName>
    </submittedName>
</protein>